<proteinExistence type="predicted"/>
<dbReference type="Proteomes" id="UP000527352">
    <property type="component" value="Unassembled WGS sequence"/>
</dbReference>
<reference evidence="1 2" key="1">
    <citation type="submission" date="2020-04" db="EMBL/GenBank/DDBJ databases">
        <title>The first description of lens atrophy caused by putative novel Shewanella sp. that is a new emerging pathogen for cultured rainbow trout?</title>
        <authorList>
            <person name="Saticioglu I.B."/>
            <person name="Duman M."/>
            <person name="Altun S."/>
        </authorList>
    </citation>
    <scope>NUCLEOTIDE SEQUENCE [LARGE SCALE GENOMIC DNA]</scope>
    <source>
        <strain evidence="1 2">S-1</strain>
    </source>
</reference>
<dbReference type="RefSeq" id="WP_168826602.1">
    <property type="nucleotide sequence ID" value="NZ_JABAEB010000011.1"/>
</dbReference>
<protein>
    <submittedName>
        <fullName evidence="1">Uncharacterized protein</fullName>
    </submittedName>
</protein>
<sequence>MPVSHNCFLVSAIDSMATETEIGYRNCVSRSYYSMYHSVLAIIKNDIPHYTQGGVHSNLIKYLELSGSSEPHSSQKLKVIAYILKAAKDVRCMADYDLKCTEIIKETAEDSITRANRVIDMCDKLDAAA</sequence>
<accession>A0ABX1KQL7</accession>
<gene>
    <name evidence="1" type="ORF">HGO26_16660</name>
</gene>
<organism evidence="1 2">
    <name type="scientific">Shewanella oncorhynchi</name>
    <dbReference type="NCBI Taxonomy" id="2726434"/>
    <lineage>
        <taxon>Bacteria</taxon>
        <taxon>Pseudomonadati</taxon>
        <taxon>Pseudomonadota</taxon>
        <taxon>Gammaproteobacteria</taxon>
        <taxon>Alteromonadales</taxon>
        <taxon>Shewanellaceae</taxon>
        <taxon>Shewanella</taxon>
    </lineage>
</organism>
<keyword evidence="2" id="KW-1185">Reference proteome</keyword>
<name>A0ABX1KQL7_9GAMM</name>
<dbReference type="EMBL" id="JABAEB010000011">
    <property type="protein sequence ID" value="NLQ24503.1"/>
    <property type="molecule type" value="Genomic_DNA"/>
</dbReference>
<comment type="caution">
    <text evidence="1">The sequence shown here is derived from an EMBL/GenBank/DDBJ whole genome shotgun (WGS) entry which is preliminary data.</text>
</comment>
<evidence type="ECO:0000313" key="2">
    <source>
        <dbReference type="Proteomes" id="UP000527352"/>
    </source>
</evidence>
<dbReference type="Gene3D" id="1.20.120.330">
    <property type="entry name" value="Nucleotidyltransferases domain 2"/>
    <property type="match status" value="1"/>
</dbReference>
<evidence type="ECO:0000313" key="1">
    <source>
        <dbReference type="EMBL" id="NLQ24503.1"/>
    </source>
</evidence>